<dbReference type="SUPFAM" id="SSF103473">
    <property type="entry name" value="MFS general substrate transporter"/>
    <property type="match status" value="1"/>
</dbReference>
<feature type="domain" description="Major facilitator superfamily (MFS) profile" evidence="10">
    <location>
        <begin position="1"/>
        <end position="412"/>
    </location>
</feature>
<evidence type="ECO:0000256" key="3">
    <source>
        <dbReference type="ARBA" id="ARBA00022448"/>
    </source>
</evidence>
<keyword evidence="6 8" id="KW-0472">Membrane</keyword>
<gene>
    <name evidence="11" type="ORF">IFM89_028458</name>
</gene>
<evidence type="ECO:0000256" key="8">
    <source>
        <dbReference type="SAM" id="Phobius"/>
    </source>
</evidence>
<keyword evidence="4 8" id="KW-0812">Transmembrane</keyword>
<feature type="transmembrane region" description="Helical" evidence="8">
    <location>
        <begin position="58"/>
        <end position="79"/>
    </location>
</feature>
<dbReference type="InterPro" id="IPR036259">
    <property type="entry name" value="MFS_trans_sf"/>
</dbReference>
<dbReference type="GO" id="GO:0015144">
    <property type="term" value="F:carbohydrate transmembrane transporter activity"/>
    <property type="evidence" value="ECO:0007669"/>
    <property type="project" value="InterPro"/>
</dbReference>
<feature type="transmembrane region" description="Helical" evidence="8">
    <location>
        <begin position="210"/>
        <end position="231"/>
    </location>
</feature>
<reference evidence="11 12" key="1">
    <citation type="submission" date="2020-10" db="EMBL/GenBank/DDBJ databases">
        <title>The Coptis chinensis genome and diversification of protoberbering-type alkaloids.</title>
        <authorList>
            <person name="Wang B."/>
            <person name="Shu S."/>
            <person name="Song C."/>
            <person name="Liu Y."/>
        </authorList>
    </citation>
    <scope>NUCLEOTIDE SEQUENCE [LARGE SCALE GENOMIC DNA]</scope>
    <source>
        <strain evidence="11">HL-2020</strain>
        <tissue evidence="11">Leaf</tissue>
    </source>
</reference>
<dbReference type="OrthoDB" id="5296287at2759"/>
<protein>
    <recommendedName>
        <fullName evidence="10">Major facilitator superfamily (MFS) profile domain-containing protein</fullName>
    </recommendedName>
</protein>
<feature type="compositionally biased region" description="Polar residues" evidence="7">
    <location>
        <begin position="336"/>
        <end position="345"/>
    </location>
</feature>
<accession>A0A835IQ51</accession>
<proteinExistence type="inferred from homology"/>
<dbReference type="Gene3D" id="1.20.1250.20">
    <property type="entry name" value="MFS general substrate transporter like domains"/>
    <property type="match status" value="1"/>
</dbReference>
<dbReference type="EMBL" id="JADFTS010000002">
    <property type="protein sequence ID" value="KAF9621870.1"/>
    <property type="molecule type" value="Genomic_DNA"/>
</dbReference>
<feature type="transmembrane region" description="Helical" evidence="8">
    <location>
        <begin position="91"/>
        <end position="110"/>
    </location>
</feature>
<evidence type="ECO:0000256" key="6">
    <source>
        <dbReference type="ARBA" id="ARBA00023136"/>
    </source>
</evidence>
<dbReference type="InterPro" id="IPR005828">
    <property type="entry name" value="MFS_sugar_transport-like"/>
</dbReference>
<evidence type="ECO:0000256" key="1">
    <source>
        <dbReference type="ARBA" id="ARBA00004141"/>
    </source>
</evidence>
<feature type="region of interest" description="Disordered" evidence="7">
    <location>
        <begin position="333"/>
        <end position="352"/>
    </location>
</feature>
<dbReference type="Proteomes" id="UP000631114">
    <property type="component" value="Unassembled WGS sequence"/>
</dbReference>
<evidence type="ECO:0000256" key="7">
    <source>
        <dbReference type="SAM" id="MobiDB-lite"/>
    </source>
</evidence>
<feature type="chain" id="PRO_5033036099" description="Major facilitator superfamily (MFS) profile domain-containing protein" evidence="9">
    <location>
        <begin position="19"/>
        <end position="412"/>
    </location>
</feature>
<evidence type="ECO:0000256" key="2">
    <source>
        <dbReference type="ARBA" id="ARBA00010992"/>
    </source>
</evidence>
<dbReference type="InterPro" id="IPR045262">
    <property type="entry name" value="STP/PLT_plant"/>
</dbReference>
<evidence type="ECO:0000259" key="10">
    <source>
        <dbReference type="PROSITE" id="PS50850"/>
    </source>
</evidence>
<dbReference type="PROSITE" id="PS50850">
    <property type="entry name" value="MFS"/>
    <property type="match status" value="1"/>
</dbReference>
<evidence type="ECO:0000256" key="4">
    <source>
        <dbReference type="ARBA" id="ARBA00022692"/>
    </source>
</evidence>
<feature type="transmembrane region" description="Helical" evidence="8">
    <location>
        <begin position="173"/>
        <end position="198"/>
    </location>
</feature>
<feature type="signal peptide" evidence="9">
    <location>
        <begin position="1"/>
        <end position="18"/>
    </location>
</feature>
<evidence type="ECO:0000256" key="5">
    <source>
        <dbReference type="ARBA" id="ARBA00022989"/>
    </source>
</evidence>
<sequence>MLLGGLVFLVGAISNGAAKNVAMLIVDRLLLGVSVRFSNQSVPLYVSDMVPYKYRGALNNGFQLSITIGILAANIINYFTDNIKGGWGWRVSLAGAGVPTLFIFLGALVLPDTPNSVIERNDPEKAKALLLKVCGTNDVDEEYRDLLAASEASRKVGDPWGKLLKNRKYRPHLTMAILIPFFQQITGIIVIMFCAPVLFKTLGFGNNVSLMSAVITGLVNGAATCVSIYLADRKGRRVCYKLLCKYCTLDMLPLYGSRAVPDPRVRSLKRDRIRGPLGPNSACGADKAVPDPRVQTARVGQVELSWTLMSKASSGIGSVDPRVQTARVGQAELSRTPMSEASSGIGSADPRVQTARVGQAELSRTLVFEASSRIGSADPRVQTVHVGQAERSRTLVSEASRGIGSAGLCVKT</sequence>
<name>A0A835IQ51_9MAGN</name>
<dbReference type="InterPro" id="IPR020846">
    <property type="entry name" value="MFS_dom"/>
</dbReference>
<dbReference type="PANTHER" id="PTHR23500">
    <property type="entry name" value="SOLUTE CARRIER FAMILY 2, FACILITATED GLUCOSE TRANSPORTER"/>
    <property type="match status" value="1"/>
</dbReference>
<organism evidence="11 12">
    <name type="scientific">Coptis chinensis</name>
    <dbReference type="NCBI Taxonomy" id="261450"/>
    <lineage>
        <taxon>Eukaryota</taxon>
        <taxon>Viridiplantae</taxon>
        <taxon>Streptophyta</taxon>
        <taxon>Embryophyta</taxon>
        <taxon>Tracheophyta</taxon>
        <taxon>Spermatophyta</taxon>
        <taxon>Magnoliopsida</taxon>
        <taxon>Ranunculales</taxon>
        <taxon>Ranunculaceae</taxon>
        <taxon>Coptidoideae</taxon>
        <taxon>Coptis</taxon>
    </lineage>
</organism>
<dbReference type="AlphaFoldDB" id="A0A835IQ51"/>
<evidence type="ECO:0000313" key="11">
    <source>
        <dbReference type="EMBL" id="KAF9621870.1"/>
    </source>
</evidence>
<evidence type="ECO:0000313" key="12">
    <source>
        <dbReference type="Proteomes" id="UP000631114"/>
    </source>
</evidence>
<comment type="similarity">
    <text evidence="2">Belongs to the major facilitator superfamily. Sugar transporter (TC 2.A.1.1) family.</text>
</comment>
<comment type="caution">
    <text evidence="11">The sequence shown here is derived from an EMBL/GenBank/DDBJ whole genome shotgun (WGS) entry which is preliminary data.</text>
</comment>
<keyword evidence="9" id="KW-0732">Signal</keyword>
<keyword evidence="3" id="KW-0813">Transport</keyword>
<keyword evidence="5 8" id="KW-1133">Transmembrane helix</keyword>
<comment type="subcellular location">
    <subcellularLocation>
        <location evidence="1">Membrane</location>
        <topology evidence="1">Multi-pass membrane protein</topology>
    </subcellularLocation>
</comment>
<evidence type="ECO:0000256" key="9">
    <source>
        <dbReference type="SAM" id="SignalP"/>
    </source>
</evidence>
<dbReference type="Pfam" id="PF00083">
    <property type="entry name" value="Sugar_tr"/>
    <property type="match status" value="1"/>
</dbReference>
<dbReference type="GO" id="GO:0016020">
    <property type="term" value="C:membrane"/>
    <property type="evidence" value="ECO:0007669"/>
    <property type="project" value="UniProtKB-SubCell"/>
</dbReference>
<dbReference type="PANTHER" id="PTHR23500:SF574">
    <property type="entry name" value="SUGAR TRANSPORT PROTEIN 1"/>
    <property type="match status" value="1"/>
</dbReference>
<keyword evidence="12" id="KW-1185">Reference proteome</keyword>